<feature type="transmembrane region" description="Helical" evidence="1">
    <location>
        <begin position="63"/>
        <end position="82"/>
    </location>
</feature>
<dbReference type="PANTHER" id="PTHR34989">
    <property type="entry name" value="PROTEIN HDED"/>
    <property type="match status" value="1"/>
</dbReference>
<evidence type="ECO:0000313" key="2">
    <source>
        <dbReference type="EMBL" id="TWS99053.1"/>
    </source>
</evidence>
<feature type="transmembrane region" description="Helical" evidence="1">
    <location>
        <begin position="88"/>
        <end position="108"/>
    </location>
</feature>
<dbReference type="EMBL" id="VOHL01000001">
    <property type="protein sequence ID" value="TWS99053.1"/>
    <property type="molecule type" value="Genomic_DNA"/>
</dbReference>
<feature type="transmembrane region" description="Helical" evidence="1">
    <location>
        <begin position="146"/>
        <end position="168"/>
    </location>
</feature>
<evidence type="ECO:0008006" key="4">
    <source>
        <dbReference type="Google" id="ProtNLM"/>
    </source>
</evidence>
<keyword evidence="1" id="KW-1133">Transmembrane helix</keyword>
<dbReference type="InterPro" id="IPR005325">
    <property type="entry name" value="DUF308_memb"/>
</dbReference>
<dbReference type="PANTHER" id="PTHR34989:SF1">
    <property type="entry name" value="PROTEIN HDED"/>
    <property type="match status" value="1"/>
</dbReference>
<dbReference type="Pfam" id="PF03729">
    <property type="entry name" value="DUF308"/>
    <property type="match status" value="2"/>
</dbReference>
<evidence type="ECO:0000313" key="3">
    <source>
        <dbReference type="Proteomes" id="UP000317430"/>
    </source>
</evidence>
<dbReference type="OrthoDB" id="2236550at2"/>
<reference evidence="2 3" key="1">
    <citation type="submission" date="2019-08" db="EMBL/GenBank/DDBJ databases">
        <authorList>
            <person name="Lei W."/>
        </authorList>
    </citation>
    <scope>NUCLEOTIDE SEQUENCE [LARGE SCALE GENOMIC DNA]</scope>
    <source>
        <strain evidence="2 3">CCUG 66496</strain>
    </source>
</reference>
<protein>
    <recommendedName>
        <fullName evidence="4">DUF308 domain-containing protein</fullName>
    </recommendedName>
</protein>
<feature type="transmembrane region" description="Helical" evidence="1">
    <location>
        <begin position="120"/>
        <end position="140"/>
    </location>
</feature>
<keyword evidence="3" id="KW-1185">Reference proteome</keyword>
<sequence>MFKKLALVASLLFIFTGVFLLYRPLGSLLGLTWLFALNLFGLGLAELVAYLRSDKTGRSIWELIHALVSLGFGIFFLCGPLVQRLFIVPTILAYWLVVIGLCRIFAGLSLKHHFDTGHYLVWLGGFSLALGLVLLGHPLFSALFLAYLVAFTMIYKGIECFIVFIRLVRLS</sequence>
<dbReference type="InterPro" id="IPR052712">
    <property type="entry name" value="Acid_resist_chaperone_HdeD"/>
</dbReference>
<keyword evidence="1" id="KW-0812">Transmembrane</keyword>
<feature type="transmembrane region" description="Helical" evidence="1">
    <location>
        <begin position="30"/>
        <end position="51"/>
    </location>
</feature>
<keyword evidence="1" id="KW-0472">Membrane</keyword>
<dbReference type="RefSeq" id="WP_146566224.1">
    <property type="nucleotide sequence ID" value="NZ_VOHL01000001.1"/>
</dbReference>
<proteinExistence type="predicted"/>
<evidence type="ECO:0000256" key="1">
    <source>
        <dbReference type="SAM" id="Phobius"/>
    </source>
</evidence>
<comment type="caution">
    <text evidence="2">The sequence shown here is derived from an EMBL/GenBank/DDBJ whole genome shotgun (WGS) entry which is preliminary data.</text>
</comment>
<accession>A0A5C5SFZ2</accession>
<organism evidence="2 3">
    <name type="scientific">Streptococcus cuniculipharyngis</name>
    <dbReference type="NCBI Taxonomy" id="1562651"/>
    <lineage>
        <taxon>Bacteria</taxon>
        <taxon>Bacillati</taxon>
        <taxon>Bacillota</taxon>
        <taxon>Bacilli</taxon>
        <taxon>Lactobacillales</taxon>
        <taxon>Streptococcaceae</taxon>
        <taxon>Streptococcus</taxon>
    </lineage>
</organism>
<dbReference type="GO" id="GO:0005886">
    <property type="term" value="C:plasma membrane"/>
    <property type="evidence" value="ECO:0007669"/>
    <property type="project" value="TreeGrafter"/>
</dbReference>
<dbReference type="Proteomes" id="UP000317430">
    <property type="component" value="Unassembled WGS sequence"/>
</dbReference>
<name>A0A5C5SFZ2_9STRE</name>
<dbReference type="AlphaFoldDB" id="A0A5C5SFZ2"/>
<gene>
    <name evidence="2" type="ORF">FRX57_02290</name>
</gene>